<evidence type="ECO:0000313" key="4">
    <source>
        <dbReference type="EMBL" id="RSC17481.1"/>
    </source>
</evidence>
<dbReference type="Pfam" id="PF06894">
    <property type="entry name" value="Phage_TAC_2"/>
    <property type="match status" value="1"/>
</dbReference>
<reference evidence="4" key="1">
    <citation type="submission" date="2018-10" db="EMBL/GenBank/DDBJ databases">
        <title>FDA dAtabase for Regulatory Grade micrObial Sequences (FDA-ARGOS): Supporting development and validation of Infectious Disease Dx tests.</title>
        <authorList>
            <person name="Campos J."/>
            <person name="Goldberg B."/>
            <person name="Tallon L.J."/>
            <person name="Sadzewicz L."/>
            <person name="Zhao X."/>
            <person name="Vavikolanu K."/>
            <person name="Mehta A."/>
            <person name="Aluvathingal J."/>
            <person name="Nadendla S."/>
            <person name="Geyer C."/>
            <person name="Nandy P."/>
            <person name="Yan Y."/>
            <person name="Sichtig H."/>
        </authorList>
    </citation>
    <scope>NUCLEOTIDE SEQUENCE</scope>
    <source>
        <strain evidence="4">FDAARGOS_526</strain>
    </source>
</reference>
<reference evidence="5" key="2">
    <citation type="submission" date="2018-10" db="EMBL/GenBank/DDBJ databases">
        <title>FDA dAtabase for Regulatory Grade micrObial Sequences (FDA-ARGOS): Supporting development and validation of Infectious Disease Dx tests.</title>
        <authorList>
            <person name="Goldberg B."/>
            <person name="Campos J."/>
            <person name="Tallon L."/>
            <person name="Sadzewicz L."/>
            <person name="Zhao X."/>
            <person name="Vavikolanu K."/>
            <person name="Mehta A."/>
            <person name="Aluvathingal J."/>
            <person name="Nadendla S."/>
            <person name="Geyer C."/>
            <person name="Nandy P."/>
            <person name="Yan Y."/>
            <person name="Sichtig H."/>
        </authorList>
    </citation>
    <scope>NUCLEOTIDE SEQUENCE [LARGE SCALE GENOMIC DNA]</scope>
    <source>
        <strain evidence="5">FDAARGOS_526</strain>
    </source>
</reference>
<organism evidence="4 5">
    <name type="scientific">Citrobacter koseri</name>
    <name type="common">Citrobacter diversus</name>
    <dbReference type="NCBI Taxonomy" id="545"/>
    <lineage>
        <taxon>Bacteria</taxon>
        <taxon>Pseudomonadati</taxon>
        <taxon>Pseudomonadota</taxon>
        <taxon>Gammaproteobacteria</taxon>
        <taxon>Enterobacterales</taxon>
        <taxon>Enterobacteriaceae</taxon>
        <taxon>Citrobacter</taxon>
    </lineage>
</organism>
<evidence type="ECO:0000256" key="1">
    <source>
        <dbReference type="SAM" id="MobiDB-lite"/>
    </source>
</evidence>
<dbReference type="EMBL" id="RKIT01000002">
    <property type="protein sequence ID" value="RSC17481.1"/>
    <property type="molecule type" value="Genomic_DNA"/>
</dbReference>
<protein>
    <submittedName>
        <fullName evidence="4">Phage minor tail protein G</fullName>
    </submittedName>
</protein>
<comment type="caution">
    <text evidence="4">The sequence shown here is derived from an EMBL/GenBank/DDBJ whole genome shotgun (WGS) entry which is preliminary data.</text>
</comment>
<dbReference type="EMBL" id="JADVNV010000015">
    <property type="protein sequence ID" value="MBJ9870714.1"/>
    <property type="molecule type" value="Genomic_DNA"/>
</dbReference>
<dbReference type="AlphaFoldDB" id="A0AAQ0V717"/>
<dbReference type="RefSeq" id="WP_058667646.1">
    <property type="nucleotide sequence ID" value="NZ_ABTEQQ020000001.1"/>
</dbReference>
<accession>A0AAQ0V717</accession>
<name>A0AAQ0V717_CITKO</name>
<evidence type="ECO:0000313" key="3">
    <source>
        <dbReference type="EMBL" id="MBJ9870714.1"/>
    </source>
</evidence>
<sequence>MFLKSDLYERNGKSVTLFELSALQRIEHLEHLKKIEAIEEGDIQAAMTTTVREGAFIVAMSLWHGHGLKGTLPEGAVREVEQIQEEVLATWPLEAVAEAEFRIRLLSGMLPPPDETSDPDAGEEPGPVTAEKPSPAS</sequence>
<proteinExistence type="inferred from homology"/>
<dbReference type="Proteomes" id="UP000282299">
    <property type="component" value="Unassembled WGS sequence"/>
</dbReference>
<reference evidence="3" key="3">
    <citation type="submission" date="2020-11" db="EMBL/GenBank/DDBJ databases">
        <title>Enhanced detection system for hospital associated transmission using whole genome sequencing surveillance.</title>
        <authorList>
            <person name="Harrison L.H."/>
            <person name="Van Tyne D."/>
            <person name="Marsh J.W."/>
            <person name="Griffith M.P."/>
            <person name="Snyder D.J."/>
            <person name="Cooper V.S."/>
            <person name="Mustapha M."/>
        </authorList>
    </citation>
    <scope>NUCLEOTIDE SEQUENCE</scope>
    <source>
        <strain evidence="3">CB00014</strain>
    </source>
</reference>
<dbReference type="Proteomes" id="UP000807555">
    <property type="component" value="Unassembled WGS sequence"/>
</dbReference>
<dbReference type="InterPro" id="IPR043704">
    <property type="entry name" value="Tail_assembly_GT"/>
</dbReference>
<evidence type="ECO:0000259" key="2">
    <source>
        <dbReference type="Pfam" id="PF06894"/>
    </source>
</evidence>
<dbReference type="NCBIfam" id="TIGR01674">
    <property type="entry name" value="phage_lambda_G"/>
    <property type="match status" value="1"/>
</dbReference>
<gene>
    <name evidence="4" type="ORF">EGS84_11255</name>
    <name evidence="3" type="ORF">I5687_22485</name>
</gene>
<dbReference type="HAMAP" id="MF_04134">
    <property type="entry name" value="GT_LAMBD"/>
    <property type="match status" value="1"/>
</dbReference>
<evidence type="ECO:0000313" key="5">
    <source>
        <dbReference type="Proteomes" id="UP000282299"/>
    </source>
</evidence>
<feature type="domain" description="Tail assembly protein G" evidence="2">
    <location>
        <begin position="1"/>
        <end position="113"/>
    </location>
</feature>
<feature type="region of interest" description="Disordered" evidence="1">
    <location>
        <begin position="108"/>
        <end position="137"/>
    </location>
</feature>
<dbReference type="InterPro" id="IPR010027">
    <property type="entry name" value="Tail_assembly_G"/>
</dbReference>